<sequence>MKKSIVVTALALFSSLALANTPDLREKQLLEEHQRAVAAYAERNGKPMPEIEDFRYGMKIDVARYVRQSRDPRNCEIYPRLMTYEDSAGTLRTVRYRLHAQCTNNN</sequence>
<gene>
    <name evidence="2" type="ORF">V0R50_10905</name>
</gene>
<dbReference type="EMBL" id="JAZDQJ010000009">
    <property type="protein sequence ID" value="MEE1933730.1"/>
    <property type="molecule type" value="Genomic_DNA"/>
</dbReference>
<feature type="chain" id="PRO_5047220660" evidence="1">
    <location>
        <begin position="20"/>
        <end position="106"/>
    </location>
</feature>
<dbReference type="InterPro" id="IPR021245">
    <property type="entry name" value="DUF2790"/>
</dbReference>
<feature type="signal peptide" evidence="1">
    <location>
        <begin position="1"/>
        <end position="19"/>
    </location>
</feature>
<reference evidence="2 3" key="1">
    <citation type="submission" date="2024-01" db="EMBL/GenBank/DDBJ databases">
        <title>Unpublished Manusciprt.</title>
        <authorList>
            <person name="Duman M."/>
            <person name="Valdes E.G."/>
            <person name="Ajmi N."/>
            <person name="Altun S."/>
            <person name="Saticioglu I.B."/>
        </authorList>
    </citation>
    <scope>NUCLEOTIDE SEQUENCE [LARGE SCALE GENOMIC DNA]</scope>
    <source>
        <strain evidence="2 3">148P</strain>
    </source>
</reference>
<dbReference type="Pfam" id="PF10976">
    <property type="entry name" value="DUF2790"/>
    <property type="match status" value="1"/>
</dbReference>
<dbReference type="Gene3D" id="2.30.140.50">
    <property type="entry name" value="Protein of unknown function DUF2790"/>
    <property type="match status" value="1"/>
</dbReference>
<keyword evidence="1" id="KW-0732">Signal</keyword>
<comment type="caution">
    <text evidence="2">The sequence shown here is derived from an EMBL/GenBank/DDBJ whole genome shotgun (WGS) entry which is preliminary data.</text>
</comment>
<evidence type="ECO:0000313" key="3">
    <source>
        <dbReference type="Proteomes" id="UP001335100"/>
    </source>
</evidence>
<dbReference type="RefSeq" id="WP_330074556.1">
    <property type="nucleotide sequence ID" value="NZ_JAZDQJ010000009.1"/>
</dbReference>
<evidence type="ECO:0000313" key="2">
    <source>
        <dbReference type="EMBL" id="MEE1933730.1"/>
    </source>
</evidence>
<name>A0ABU7HQB8_9PSED</name>
<protein>
    <submittedName>
        <fullName evidence="2">DUF2790 domain-containing protein</fullName>
    </submittedName>
</protein>
<organism evidence="2 3">
    <name type="scientific">Pseudomonas ulcerans</name>
    <dbReference type="NCBI Taxonomy" id="3115852"/>
    <lineage>
        <taxon>Bacteria</taxon>
        <taxon>Pseudomonadati</taxon>
        <taxon>Pseudomonadota</taxon>
        <taxon>Gammaproteobacteria</taxon>
        <taxon>Pseudomonadales</taxon>
        <taxon>Pseudomonadaceae</taxon>
        <taxon>Pseudomonas</taxon>
    </lineage>
</organism>
<dbReference type="Proteomes" id="UP001335100">
    <property type="component" value="Unassembled WGS sequence"/>
</dbReference>
<evidence type="ECO:0000256" key="1">
    <source>
        <dbReference type="SAM" id="SignalP"/>
    </source>
</evidence>
<accession>A0ABU7HQB8</accession>
<keyword evidence="3" id="KW-1185">Reference proteome</keyword>
<proteinExistence type="predicted"/>